<dbReference type="Proteomes" id="UP000612585">
    <property type="component" value="Unassembled WGS sequence"/>
</dbReference>
<evidence type="ECO:0000256" key="2">
    <source>
        <dbReference type="SAM" id="Phobius"/>
    </source>
</evidence>
<keyword evidence="2" id="KW-1133">Transmembrane helix</keyword>
<protein>
    <recommendedName>
        <fullName evidence="5">Flippase GtrA (Transmembrane translocase of bactoprenol-linked glucose)</fullName>
    </recommendedName>
</protein>
<evidence type="ECO:0000256" key="1">
    <source>
        <dbReference type="SAM" id="MobiDB-lite"/>
    </source>
</evidence>
<evidence type="ECO:0000313" key="4">
    <source>
        <dbReference type="Proteomes" id="UP000612585"/>
    </source>
</evidence>
<feature type="compositionally biased region" description="Basic residues" evidence="1">
    <location>
        <begin position="190"/>
        <end position="202"/>
    </location>
</feature>
<keyword evidence="4" id="KW-1185">Reference proteome</keyword>
<comment type="caution">
    <text evidence="3">The sequence shown here is derived from an EMBL/GenBank/DDBJ whole genome shotgun (WGS) entry which is preliminary data.</text>
</comment>
<feature type="transmembrane region" description="Helical" evidence="2">
    <location>
        <begin position="21"/>
        <end position="46"/>
    </location>
</feature>
<evidence type="ECO:0008006" key="5">
    <source>
        <dbReference type="Google" id="ProtNLM"/>
    </source>
</evidence>
<feature type="transmembrane region" description="Helical" evidence="2">
    <location>
        <begin position="52"/>
        <end position="73"/>
    </location>
</feature>
<reference evidence="3" key="1">
    <citation type="submission" date="2021-01" db="EMBL/GenBank/DDBJ databases">
        <title>Whole genome shotgun sequence of Virgisporangium aurantiacum NBRC 16421.</title>
        <authorList>
            <person name="Komaki H."/>
            <person name="Tamura T."/>
        </authorList>
    </citation>
    <scope>NUCLEOTIDE SEQUENCE</scope>
    <source>
        <strain evidence="3">NBRC 16421</strain>
    </source>
</reference>
<sequence>MEGLMLDSHAPSKPSQARPAGGSAFASFARFVLFGGGVGLASSAAVPLVATLMPWVVANALITVASTLLGTELHARFVFGAGRRAHWRQHVQSAGSATVAYLVTSAAIAVLHLVQPAAGMRWEQAVYLSASGLAGTGRFLVLRLYVFARGRTSSAADPDGVRPVQTCAVPGGRRPGRRPSARPVVLRPRPYPRRRPRSRAARARPDASKPIRQATRDRGG</sequence>
<feature type="compositionally biased region" description="Basic and acidic residues" evidence="1">
    <location>
        <begin position="203"/>
        <end position="220"/>
    </location>
</feature>
<name>A0A8J3Z564_9ACTN</name>
<keyword evidence="2" id="KW-0812">Transmembrane</keyword>
<keyword evidence="2" id="KW-0472">Membrane</keyword>
<proteinExistence type="predicted"/>
<evidence type="ECO:0000313" key="3">
    <source>
        <dbReference type="EMBL" id="GIJ57739.1"/>
    </source>
</evidence>
<accession>A0A8J3Z564</accession>
<feature type="transmembrane region" description="Helical" evidence="2">
    <location>
        <begin position="94"/>
        <end position="114"/>
    </location>
</feature>
<dbReference type="EMBL" id="BOPG01000033">
    <property type="protein sequence ID" value="GIJ57739.1"/>
    <property type="molecule type" value="Genomic_DNA"/>
</dbReference>
<gene>
    <name evidence="3" type="ORF">Vau01_052550</name>
</gene>
<feature type="region of interest" description="Disordered" evidence="1">
    <location>
        <begin position="153"/>
        <end position="220"/>
    </location>
</feature>
<organism evidence="3 4">
    <name type="scientific">Virgisporangium aurantiacum</name>
    <dbReference type="NCBI Taxonomy" id="175570"/>
    <lineage>
        <taxon>Bacteria</taxon>
        <taxon>Bacillati</taxon>
        <taxon>Actinomycetota</taxon>
        <taxon>Actinomycetes</taxon>
        <taxon>Micromonosporales</taxon>
        <taxon>Micromonosporaceae</taxon>
        <taxon>Virgisporangium</taxon>
    </lineage>
</organism>
<feature type="transmembrane region" description="Helical" evidence="2">
    <location>
        <begin position="126"/>
        <end position="146"/>
    </location>
</feature>
<dbReference type="AlphaFoldDB" id="A0A8J3Z564"/>